<comment type="caution">
    <text evidence="6">The sequence shown here is derived from an EMBL/GenBank/DDBJ whole genome shotgun (WGS) entry which is preliminary data.</text>
</comment>
<dbReference type="OrthoDB" id="185373at2759"/>
<gene>
    <name evidence="6" type="ORF">SNAT2548_LOCUS27751</name>
</gene>
<feature type="repeat" description="PPR" evidence="3">
    <location>
        <begin position="676"/>
        <end position="710"/>
    </location>
</feature>
<dbReference type="InterPro" id="IPR002885">
    <property type="entry name" value="PPR_rpt"/>
</dbReference>
<dbReference type="PANTHER" id="PTHR47447:SF17">
    <property type="entry name" value="OS12G0638900 PROTEIN"/>
    <property type="match status" value="1"/>
</dbReference>
<dbReference type="AlphaFoldDB" id="A0A812SY72"/>
<keyword evidence="1" id="KW-0677">Repeat</keyword>
<evidence type="ECO:0000256" key="3">
    <source>
        <dbReference type="PROSITE-ProRule" id="PRU00708"/>
    </source>
</evidence>
<evidence type="ECO:0000256" key="2">
    <source>
        <dbReference type="PROSITE-ProRule" id="PRU00023"/>
    </source>
</evidence>
<keyword evidence="7" id="KW-1185">Reference proteome</keyword>
<feature type="repeat" description="ANK" evidence="2">
    <location>
        <begin position="62"/>
        <end position="94"/>
    </location>
</feature>
<organism evidence="6 7">
    <name type="scientific">Symbiodinium natans</name>
    <dbReference type="NCBI Taxonomy" id="878477"/>
    <lineage>
        <taxon>Eukaryota</taxon>
        <taxon>Sar</taxon>
        <taxon>Alveolata</taxon>
        <taxon>Dinophyceae</taxon>
        <taxon>Suessiales</taxon>
        <taxon>Symbiodiniaceae</taxon>
        <taxon>Symbiodinium</taxon>
    </lineage>
</organism>
<evidence type="ECO:0008006" key="8">
    <source>
        <dbReference type="Google" id="ProtNLM"/>
    </source>
</evidence>
<dbReference type="EMBL" id="CAJNDS010002487">
    <property type="protein sequence ID" value="CAE7495428.1"/>
    <property type="molecule type" value="Genomic_DNA"/>
</dbReference>
<protein>
    <recommendedName>
        <fullName evidence="8">Pentatricopeptide repeat-containing protein, chloroplastic</fullName>
    </recommendedName>
</protein>
<dbReference type="Gene3D" id="1.25.40.20">
    <property type="entry name" value="Ankyrin repeat-containing domain"/>
    <property type="match status" value="1"/>
</dbReference>
<feature type="repeat" description="PPR" evidence="3">
    <location>
        <begin position="401"/>
        <end position="435"/>
    </location>
</feature>
<feature type="transmembrane region" description="Helical" evidence="5">
    <location>
        <begin position="164"/>
        <end position="186"/>
    </location>
</feature>
<dbReference type="InterPro" id="IPR036770">
    <property type="entry name" value="Ankyrin_rpt-contain_sf"/>
</dbReference>
<dbReference type="Proteomes" id="UP000604046">
    <property type="component" value="Unassembled WGS sequence"/>
</dbReference>
<dbReference type="Gene3D" id="1.25.40.10">
    <property type="entry name" value="Tetratricopeptide repeat domain"/>
    <property type="match status" value="3"/>
</dbReference>
<dbReference type="PANTHER" id="PTHR47447">
    <property type="entry name" value="OS03G0856100 PROTEIN"/>
    <property type="match status" value="1"/>
</dbReference>
<dbReference type="SUPFAM" id="SSF48403">
    <property type="entry name" value="Ankyrin repeat"/>
    <property type="match status" value="1"/>
</dbReference>
<feature type="region of interest" description="Disordered" evidence="4">
    <location>
        <begin position="202"/>
        <end position="279"/>
    </location>
</feature>
<feature type="compositionally biased region" description="Polar residues" evidence="4">
    <location>
        <begin position="269"/>
        <end position="279"/>
    </location>
</feature>
<accession>A0A812SY72</accession>
<keyword evidence="5" id="KW-0812">Transmembrane</keyword>
<keyword evidence="5" id="KW-0472">Membrane</keyword>
<evidence type="ECO:0000256" key="4">
    <source>
        <dbReference type="SAM" id="MobiDB-lite"/>
    </source>
</evidence>
<proteinExistence type="predicted"/>
<dbReference type="PROSITE" id="PS50297">
    <property type="entry name" value="ANK_REP_REGION"/>
    <property type="match status" value="1"/>
</dbReference>
<dbReference type="PROSITE" id="PS50088">
    <property type="entry name" value="ANK_REPEAT"/>
    <property type="match status" value="1"/>
</dbReference>
<evidence type="ECO:0000313" key="6">
    <source>
        <dbReference type="EMBL" id="CAE7495428.1"/>
    </source>
</evidence>
<keyword evidence="5" id="KW-1133">Transmembrane helix</keyword>
<evidence type="ECO:0000313" key="7">
    <source>
        <dbReference type="Proteomes" id="UP000604046"/>
    </source>
</evidence>
<dbReference type="PROSITE" id="PS51375">
    <property type="entry name" value="PPR"/>
    <property type="match status" value="2"/>
</dbReference>
<dbReference type="InterPro" id="IPR002110">
    <property type="entry name" value="Ankyrin_rpt"/>
</dbReference>
<sequence length="797" mass="84946">MKSSACALDTRCNHAEPALLHTCSLQYNNNDNNGSSSGSGSGSGSYRLEQSSPGVLNAQNRHGQTALHLAAMAGSSRCLRLLVLEGAAAEIKDVYGRTPAFYAEQRGEKEAVRFIDQGTVFVEAAANADQTGGDKMFKSSGKWTPEDELAVDLQDAAAGFGTDALAAVIVGGACGCICLAFCMLLVRRRCRRKVPVVPAKLEEKPKRSASSLDPRRPRPVWVKQEEPAKQPQPSARISPRPMSDSDASDVGGNRSRRDPTVVVHANPRTPKQSTGGSLTIPTAFSELRLTPDTQMLRLIPVIEPRTSRQPSLARMYASSLLAATGRLDNPVTESGRAPAKRPRTDDLWRESIKRLCDLSSCQVLPDTVRFNATAAAAGKAGQWQTALWLFSSMVRVRAPPDTISFGGALNACREGGRWRPVVQLLSEMGSTGLAPNLVAVGTATSACGRAAQWNGALQLFAEPPDLSTDLVLFNSTITACEKGTRWASALQLLAAMPTSRAVPNQVSCGAGISACARKWERALRLFHQLAAAEAPNTVTLSSCVGACQKATAWQSAHFLLASSVAEGIRPNEVTVNTAISACEEVARWQMGLHLLQDVLSASPAGLRVGFNAAISTCAKAAQWQRGLRLLAEMPQARVQANVISFNAALDACHKGRQWQAAIFLLSAMDTAQVAADAVSFSTALSTCERAGRWEVGLQLLSRLEESAIQVDAVCCAAAVSACEKGSQWQLALELLWALPSRHALPDVVCFNAGLSSCEKAAQWLVGLRLLHDAPAFEADEEGILKITPACTSTQDAL</sequence>
<dbReference type="InterPro" id="IPR011990">
    <property type="entry name" value="TPR-like_helical_dom_sf"/>
</dbReference>
<keyword evidence="2" id="KW-0040">ANK repeat</keyword>
<evidence type="ECO:0000256" key="5">
    <source>
        <dbReference type="SAM" id="Phobius"/>
    </source>
</evidence>
<name>A0A812SY72_9DINO</name>
<reference evidence="6" key="1">
    <citation type="submission" date="2021-02" db="EMBL/GenBank/DDBJ databases">
        <authorList>
            <person name="Dougan E. K."/>
            <person name="Rhodes N."/>
            <person name="Thang M."/>
            <person name="Chan C."/>
        </authorList>
    </citation>
    <scope>NUCLEOTIDE SEQUENCE</scope>
</reference>
<evidence type="ECO:0000256" key="1">
    <source>
        <dbReference type="ARBA" id="ARBA00022737"/>
    </source>
</evidence>
<dbReference type="SMART" id="SM00248">
    <property type="entry name" value="ANK"/>
    <property type="match status" value="2"/>
</dbReference>
<dbReference type="Pfam" id="PF12796">
    <property type="entry name" value="Ank_2"/>
    <property type="match status" value="1"/>
</dbReference>